<dbReference type="AlphaFoldDB" id="A0AAD6XDQ6"/>
<proteinExistence type="predicted"/>
<dbReference type="EMBL" id="JARJCN010000149">
    <property type="protein sequence ID" value="KAJ7067767.1"/>
    <property type="molecule type" value="Genomic_DNA"/>
</dbReference>
<keyword evidence="2" id="KW-1185">Reference proteome</keyword>
<comment type="caution">
    <text evidence="1">The sequence shown here is derived from an EMBL/GenBank/DDBJ whole genome shotgun (WGS) entry which is preliminary data.</text>
</comment>
<accession>A0AAD6XDQ6</accession>
<sequence length="164" mass="18444">MAATTLDNVELAAQRLEFELAAQEPKTLFPAFFVQLRRVLGIAFEQWLRACLLSPLPQLHEWLPTGRRGSRDCCKSVELAVFTARASAEGIPTRQIHTFIRTRSRALCANRRIIPPDLRPALVKLYDFEAPFDSVVFGVAVRLPAACAQARARAKLRPKLILHK</sequence>
<name>A0AAD6XDQ6_9AGAR</name>
<protein>
    <submittedName>
        <fullName evidence="1">Uncharacterized protein</fullName>
    </submittedName>
</protein>
<gene>
    <name evidence="1" type="ORF">B0H15DRAFT_958137</name>
</gene>
<evidence type="ECO:0000313" key="1">
    <source>
        <dbReference type="EMBL" id="KAJ7067767.1"/>
    </source>
</evidence>
<evidence type="ECO:0000313" key="2">
    <source>
        <dbReference type="Proteomes" id="UP001222325"/>
    </source>
</evidence>
<dbReference type="Proteomes" id="UP001222325">
    <property type="component" value="Unassembled WGS sequence"/>
</dbReference>
<reference evidence="1" key="1">
    <citation type="submission" date="2023-03" db="EMBL/GenBank/DDBJ databases">
        <title>Massive genome expansion in bonnet fungi (Mycena s.s.) driven by repeated elements and novel gene families across ecological guilds.</title>
        <authorList>
            <consortium name="Lawrence Berkeley National Laboratory"/>
            <person name="Harder C.B."/>
            <person name="Miyauchi S."/>
            <person name="Viragh M."/>
            <person name="Kuo A."/>
            <person name="Thoen E."/>
            <person name="Andreopoulos B."/>
            <person name="Lu D."/>
            <person name="Skrede I."/>
            <person name="Drula E."/>
            <person name="Henrissat B."/>
            <person name="Morin E."/>
            <person name="Kohler A."/>
            <person name="Barry K."/>
            <person name="LaButti K."/>
            <person name="Morin E."/>
            <person name="Salamov A."/>
            <person name="Lipzen A."/>
            <person name="Mereny Z."/>
            <person name="Hegedus B."/>
            <person name="Baldrian P."/>
            <person name="Stursova M."/>
            <person name="Weitz H."/>
            <person name="Taylor A."/>
            <person name="Grigoriev I.V."/>
            <person name="Nagy L.G."/>
            <person name="Martin F."/>
            <person name="Kauserud H."/>
        </authorList>
    </citation>
    <scope>NUCLEOTIDE SEQUENCE</scope>
    <source>
        <strain evidence="1">CBHHK173m</strain>
    </source>
</reference>
<organism evidence="1 2">
    <name type="scientific">Mycena belliarum</name>
    <dbReference type="NCBI Taxonomy" id="1033014"/>
    <lineage>
        <taxon>Eukaryota</taxon>
        <taxon>Fungi</taxon>
        <taxon>Dikarya</taxon>
        <taxon>Basidiomycota</taxon>
        <taxon>Agaricomycotina</taxon>
        <taxon>Agaricomycetes</taxon>
        <taxon>Agaricomycetidae</taxon>
        <taxon>Agaricales</taxon>
        <taxon>Marasmiineae</taxon>
        <taxon>Mycenaceae</taxon>
        <taxon>Mycena</taxon>
    </lineage>
</organism>